<dbReference type="Pfam" id="PF10493">
    <property type="entry name" value="Rod_C"/>
    <property type="match status" value="1"/>
</dbReference>
<dbReference type="InterPro" id="IPR052802">
    <property type="entry name" value="KNTC1"/>
</dbReference>
<dbReference type="Pfam" id="PF24515">
    <property type="entry name" value="ARM_KNTC1_3rd"/>
    <property type="match status" value="1"/>
</dbReference>
<feature type="domain" description="KNTC1 first ARM-repeats" evidence="3">
    <location>
        <begin position="355"/>
        <end position="585"/>
    </location>
</feature>
<evidence type="ECO:0000259" key="1">
    <source>
        <dbReference type="Pfam" id="PF10493"/>
    </source>
</evidence>
<dbReference type="PANTHER" id="PTHR15688">
    <property type="entry name" value="KINETOCHORE-ASSOCIATED PROTEIN 1"/>
    <property type="match status" value="1"/>
</dbReference>
<evidence type="ECO:0000313" key="4">
    <source>
        <dbReference type="Proteomes" id="UP000695000"/>
    </source>
</evidence>
<sequence>MDDYDTVEYFNTANETLCFGTRCFSDGGSLYETATLCVLRGNEDVVDDTLPEFHSEIYNGKLIFTIGKSIRIFEDLNCTSLIFNAKLEETIDTFCIYLNYVLACLRNGGIVLIDVENLSIVTTSLVVQNVWFKDMYFIHVFAEESSSKDVLNFIVTNKKGIVYRISINLMAEENVESAIETIVNLDMPITYAAKLNNVLALCGNNLIFYNFASDKHEVFIDDNLKFKEIYPYHPKKFIALTEENNVVLICASTGTYFNLFSHDYFQKILFYQDDLDNNICLLVTQPGKDGNCILKAVNMCDNSIIYSLTLKKELVLSLVYPQNFSDSQLYISKFCDQEIRIKIVYEAIPEKRLERLLRAQKFDEAEVFAKQFSLDLVEVKKARANVIANKERCTSNEVDQLMSIISEIEDIDFKFECCFKLTCDNFEDVRKIITYALEQDPKELVYKDIIPRLLYFSEIMHKLDTYSILCKYNEFDFISWNDFSTCNFYDYLCENLSQGQFEMCSILYSRMDRNFIKSLEASDISKILQLLNKYSHEIYFPFLLTFMDKTLLYNSTSIHKFVEWIQDRVLYIEYRDFENFPENAIEFLDKMLKCMKISNAANPDIERNCPTTRTKSYYEELNSIVKCLKIIQILKNNYMILVPLNNCLGGSYELIHVLMNCEISDIDAFIKNFLIGYIIENNLSPDEVFMGEIDNIMEEEDETVWINIVPSLWKYISSMELKLNAMLQILKYARLPWAPYIKEMAYSVLDYKHFLVEQIKMELKREPIYVVWNKEDYKLKHLPIQQVDDYFAFMRIIKSGKESVQEDLYTLSTRFNNKSLANRLLLNSFVRNNELEKALKFISKQDEKDLLAHVNQTISYCKFGGASEQYVQIIDPFLNKACRSDSIKLKQDYRQFAHCLKATCYLNKNYSLKLKTSCIATRKQRDEVLKIILSMLIGNLLDKTDGIIEVIQNCGKVAWALSMEPEQVLVRMCNDFLDLDLLTQCAMNVYEKSSNSKVLCQMTTLILKNVGNLNDDSTNNEFEISMMEDSKISNKLDFQLLNSCLHYAKKMATKALLHASDMEIGDIFNWAVCISNNLEETNRNELCLFPEVYKEFVSLGVVNAMKEIFSIFTNFMSTSKFPPQIDFYINSHQPVVNKVNLKETLNTRFPMIIHNLCSEGKFLHACRFIIALQNCLPEFPDERELLSKYLLKCNKLLIQKILTCRSIDACLAFDLLLFYDYEKATYLINCALSMCKRDVDKFKALAELGIKLSKYHDILNHKQYKKYCDMVLLIKWWKIIKQCVIPYKDFFTMNKDELLKAILSNNYFTVDQIIDFCADFSLNVDPYYYAFLRNILVNWKPVWRIDLDIKQKKYLVMESSDLLEKCLNIISSIPDKESVYNFVNKLLTEVNVYHYEVFICIYKIIAILNTSKNISQKLCLLQFLQSFTRIGKPSTSEQEEWFTQFPNTQKIDPLSEMRLPYTSTLYTKDIWNILRYEANLNNYQNWFKILPFMGEYLNKGDICSYVIKNVVTSGALKSEGKVTWNLHPQHVRLFEEIDACIQHIPALERATSVAYHLLNNTPPGADQVNAARLSYKYAKLYKDAAHKEEDKERVLSAYTKIESKYQGYSTLHILHTNNLAQEKYLKLVNHPKELIDALYLDESITNKETVHHKSDINRVVDEIAEIFDIDIMEHRKTLLEQLFTGDQYFNGNMDDSFSFMNTNVDTNEKDNNYLNKASYICSSSELKTWQQYLVSKGIYDENKTVSHKYQARILKCFLVISDDDSLEQLAQSDRESMTDFINKLFIIHDLQSLGIDMKIDDLEHYKDILKKLSKIANNKLGLRLMAFICKVFNVSDIKPWQFIIYNMIKLKMYDDIHDSLELLADNGIPHIKCYIDGWQAIVDNLFNPSNRDDLEKYYIQKLKTLQSCPVLYRLNLEKAFYKCIELKRCDLAAIMLQYFLDDDMQYKLTDCLLKTNNKENIIEAINCLESFGLQGSSYAVKLLNNY</sequence>
<gene>
    <name evidence="5" type="primary">LOC108563530</name>
</gene>
<protein>
    <submittedName>
        <fullName evidence="5">Uncharacterized protein LOC108563530</fullName>
    </submittedName>
</protein>
<keyword evidence="4" id="KW-1185">Reference proteome</keyword>
<reference evidence="5" key="1">
    <citation type="submission" date="2025-08" db="UniProtKB">
        <authorList>
            <consortium name="RefSeq"/>
        </authorList>
    </citation>
    <scope>IDENTIFICATION</scope>
    <source>
        <tissue evidence="5">Whole Larva</tissue>
    </source>
</reference>
<evidence type="ECO:0000259" key="2">
    <source>
        <dbReference type="Pfam" id="PF24515"/>
    </source>
</evidence>
<proteinExistence type="predicted"/>
<dbReference type="InterPro" id="IPR055405">
    <property type="entry name" value="ARM_KNTC1_3rd"/>
</dbReference>
<dbReference type="Proteomes" id="UP000695000">
    <property type="component" value="Unplaced"/>
</dbReference>
<dbReference type="InterPro" id="IPR019527">
    <property type="entry name" value="RZZ-complex_KNTC1/ROD_C"/>
</dbReference>
<evidence type="ECO:0000259" key="3">
    <source>
        <dbReference type="Pfam" id="PF24520"/>
    </source>
</evidence>
<evidence type="ECO:0000313" key="5">
    <source>
        <dbReference type="RefSeq" id="XP_017777720.1"/>
    </source>
</evidence>
<dbReference type="Pfam" id="PF24520">
    <property type="entry name" value="ARM_KNTC1_1st"/>
    <property type="match status" value="1"/>
</dbReference>
<dbReference type="PANTHER" id="PTHR15688:SF1">
    <property type="entry name" value="KINETOCHORE-ASSOCIATED PROTEIN 1"/>
    <property type="match status" value="1"/>
</dbReference>
<name>A0ABM1MT20_NICVS</name>
<dbReference type="RefSeq" id="XP_017777720.1">
    <property type="nucleotide sequence ID" value="XM_017922231.1"/>
</dbReference>
<feature type="domain" description="KNTC1 third ARM-repeats" evidence="2">
    <location>
        <begin position="1197"/>
        <end position="1402"/>
    </location>
</feature>
<accession>A0ABM1MT20</accession>
<organism evidence="4 5">
    <name type="scientific">Nicrophorus vespilloides</name>
    <name type="common">Boreal carrion beetle</name>
    <dbReference type="NCBI Taxonomy" id="110193"/>
    <lineage>
        <taxon>Eukaryota</taxon>
        <taxon>Metazoa</taxon>
        <taxon>Ecdysozoa</taxon>
        <taxon>Arthropoda</taxon>
        <taxon>Hexapoda</taxon>
        <taxon>Insecta</taxon>
        <taxon>Pterygota</taxon>
        <taxon>Neoptera</taxon>
        <taxon>Endopterygota</taxon>
        <taxon>Coleoptera</taxon>
        <taxon>Polyphaga</taxon>
        <taxon>Staphyliniformia</taxon>
        <taxon>Silphidae</taxon>
        <taxon>Nicrophorinae</taxon>
        <taxon>Nicrophorus</taxon>
    </lineage>
</organism>
<feature type="domain" description="RZZ complex subunit KNTC1/ROD C-terminal" evidence="1">
    <location>
        <begin position="1451"/>
        <end position="1973"/>
    </location>
</feature>
<dbReference type="InterPro" id="IPR055403">
    <property type="entry name" value="ARM_KNTC1_1st"/>
</dbReference>
<dbReference type="GeneID" id="108563530"/>